<comment type="similarity">
    <text evidence="1">Belongs to the plant acyltransferase family.</text>
</comment>
<dbReference type="Gene3D" id="3.30.559.10">
    <property type="entry name" value="Chloramphenicol acetyltransferase-like domain"/>
    <property type="match status" value="2"/>
</dbReference>
<dbReference type="GO" id="GO:0016746">
    <property type="term" value="F:acyltransferase activity"/>
    <property type="evidence" value="ECO:0007669"/>
    <property type="project" value="UniProtKB-KW"/>
</dbReference>
<dbReference type="AlphaFoldDB" id="A0A6P5U2K0"/>
<dbReference type="SMR" id="A0A6P5U2K0"/>
<evidence type="ECO:0000256" key="3">
    <source>
        <dbReference type="ARBA" id="ARBA00023315"/>
    </source>
</evidence>
<evidence type="ECO:0000313" key="4">
    <source>
        <dbReference type="Proteomes" id="UP000515124"/>
    </source>
</evidence>
<dbReference type="Pfam" id="PF02458">
    <property type="entry name" value="Transferase"/>
    <property type="match status" value="1"/>
</dbReference>
<name>A0A6P5U2K0_PRUAV</name>
<dbReference type="GeneID" id="110774125"/>
<evidence type="ECO:0000256" key="1">
    <source>
        <dbReference type="ARBA" id="ARBA00009861"/>
    </source>
</evidence>
<evidence type="ECO:0000256" key="2">
    <source>
        <dbReference type="ARBA" id="ARBA00022679"/>
    </source>
</evidence>
<keyword evidence="2" id="KW-0808">Transferase</keyword>
<dbReference type="InterPro" id="IPR023213">
    <property type="entry name" value="CAT-like_dom_sf"/>
</dbReference>
<keyword evidence="3" id="KW-0012">Acyltransferase</keyword>
<gene>
    <name evidence="5" type="primary">LOC110774125</name>
</gene>
<dbReference type="RefSeq" id="XP_021834353.1">
    <property type="nucleotide sequence ID" value="XM_021978661.1"/>
</dbReference>
<protein>
    <submittedName>
        <fullName evidence="5">BAHD acyltransferase At5g47980-like</fullName>
    </submittedName>
</protein>
<accession>A0A6P5U2K0</accession>
<evidence type="ECO:0000313" key="5">
    <source>
        <dbReference type="RefSeq" id="XP_021834353.1"/>
    </source>
</evidence>
<dbReference type="PANTHER" id="PTHR31623">
    <property type="entry name" value="F21J9.9"/>
    <property type="match status" value="1"/>
</dbReference>
<sequence length="474" mass="52524">MDGAINDRSISNYRGAAVDSASLCERSCYENLGVEQKMASEIKVEIIHKETIKPSSPTPHHLANSKLSIFDQITPEIYVPLLLFYPSNKSDDEFDHHSLFSERSHLLKTSLSEALTHFYAFAGEFEYNISISCNDHGAGFIESQVSCPISKVLEKPDFGILKQLIPTAIESKQAEAGHLLLVQVNLFECGGLTIGVSISHKVADASTLSTFIKSWAAIALGLASTTDRVLLPTEFGVASTLFPPQDFFNSSQPTVEFAIENCVTKRIVFDASKIAALKSKATSDTVPNPTRVEAVSALIWKCAMQASRSNLGYIKPSVWCQVVNMRTRSGLSLTENILGNFVWYFAATTIESELDFKSLVAKFRKGIEEYKEKYPNGVTGEDAFQFIKESGNLLAKDHVETYSCSSWCRFPFYEANFGWGKPSWVSIRSIEFKNTIMLMDMSDGVGIEACLTFKEEDMVLIESNEDLLAYASLV</sequence>
<dbReference type="KEGG" id="pavi:110774125"/>
<dbReference type="Proteomes" id="UP000515124">
    <property type="component" value="Unplaced"/>
</dbReference>
<dbReference type="PANTHER" id="PTHR31623:SF122">
    <property type="entry name" value="HXXXD-TYPE ACYL-TRANSFERASE FAMILY PROTEIN"/>
    <property type="match status" value="1"/>
</dbReference>
<reference evidence="5" key="1">
    <citation type="submission" date="2025-08" db="UniProtKB">
        <authorList>
            <consortium name="RefSeq"/>
        </authorList>
    </citation>
    <scope>IDENTIFICATION</scope>
</reference>
<organism evidence="4 5">
    <name type="scientific">Prunus avium</name>
    <name type="common">Cherry</name>
    <name type="synonym">Cerasus avium</name>
    <dbReference type="NCBI Taxonomy" id="42229"/>
    <lineage>
        <taxon>Eukaryota</taxon>
        <taxon>Viridiplantae</taxon>
        <taxon>Streptophyta</taxon>
        <taxon>Embryophyta</taxon>
        <taxon>Tracheophyta</taxon>
        <taxon>Spermatophyta</taxon>
        <taxon>Magnoliopsida</taxon>
        <taxon>eudicotyledons</taxon>
        <taxon>Gunneridae</taxon>
        <taxon>Pentapetalae</taxon>
        <taxon>rosids</taxon>
        <taxon>fabids</taxon>
        <taxon>Rosales</taxon>
        <taxon>Rosaceae</taxon>
        <taxon>Amygdaloideae</taxon>
        <taxon>Amygdaleae</taxon>
        <taxon>Prunus</taxon>
    </lineage>
</organism>
<keyword evidence="4" id="KW-1185">Reference proteome</keyword>
<proteinExistence type="inferred from homology"/>
<dbReference type="Gramene" id="Pav_sc0003148.1_g060.1.br:mrna">
    <property type="protein sequence ID" value="Pav_sc0003148.1_g060.1.br:CDS:1"/>
    <property type="gene ID" value="Pav_sc0003148.1_g060.1.br"/>
</dbReference>